<evidence type="ECO:0000256" key="1">
    <source>
        <dbReference type="ARBA" id="ARBA00004141"/>
    </source>
</evidence>
<dbReference type="GO" id="GO:0016020">
    <property type="term" value="C:membrane"/>
    <property type="evidence" value="ECO:0007669"/>
    <property type="project" value="UniProtKB-SubCell"/>
</dbReference>
<keyword evidence="4 6" id="KW-0472">Membrane</keyword>
<dbReference type="SUPFAM" id="SSF144091">
    <property type="entry name" value="Rhomboid-like"/>
    <property type="match status" value="1"/>
</dbReference>
<feature type="transmembrane region" description="Helical" evidence="6">
    <location>
        <begin position="171"/>
        <end position="188"/>
    </location>
</feature>
<dbReference type="SMART" id="SM01160">
    <property type="entry name" value="DUF1751"/>
    <property type="match status" value="1"/>
</dbReference>
<name>A0A6B2LAH8_9EUKA</name>
<accession>A0A6B2LAH8</accession>
<keyword evidence="2 6" id="KW-0812">Transmembrane</keyword>
<feature type="transmembrane region" description="Helical" evidence="6">
    <location>
        <begin position="194"/>
        <end position="212"/>
    </location>
</feature>
<sequence>MDLEAGSTTPGGLVPNIASMPRFTRWLVLVVLVLYLVGVVFDVSQYLALVPINFIPRTWLWLIVTTGFYHTPGNLIELLLNVWVILYASPILEPFWGSREMFKIILISNIFAAVCTFFSRTLLYLLFSDKTFLFSPVSGFFAGSLALLVGLKQLWPDKELKLVTLSLRAKYLPFTFLVASILISYISFGHGNGSFELALFGIVSSWIYLRYFHYRDGVKGDDTPQFNFSTLFPEPVQPTIDNILTLCGSLCCRKKKLQSLTGVNSNEAKYSILDSPEDVERRKNLALKILDDKLKQTIVLTPEQPTPDHPDTPDPITSQ</sequence>
<dbReference type="AlphaFoldDB" id="A0A6B2LAH8"/>
<evidence type="ECO:0000256" key="3">
    <source>
        <dbReference type="ARBA" id="ARBA00022989"/>
    </source>
</evidence>
<evidence type="ECO:0008006" key="8">
    <source>
        <dbReference type="Google" id="ProtNLM"/>
    </source>
</evidence>
<evidence type="ECO:0000256" key="2">
    <source>
        <dbReference type="ARBA" id="ARBA00022692"/>
    </source>
</evidence>
<protein>
    <recommendedName>
        <fullName evidence="8">Peptidase S54 rhomboid domain-containing protein</fullName>
    </recommendedName>
</protein>
<comment type="subcellular location">
    <subcellularLocation>
        <location evidence="1">Membrane</location>
        <topology evidence="1">Multi-pass membrane protein</topology>
    </subcellularLocation>
</comment>
<evidence type="ECO:0000313" key="7">
    <source>
        <dbReference type="EMBL" id="NDV33910.1"/>
    </source>
</evidence>
<dbReference type="PANTHER" id="PTHR13377:SF3">
    <property type="entry name" value="TRANSMEMBRANE PROTEIN 115"/>
    <property type="match status" value="1"/>
</dbReference>
<dbReference type="Gene3D" id="1.20.1540.10">
    <property type="entry name" value="Rhomboid-like"/>
    <property type="match status" value="1"/>
</dbReference>
<feature type="transmembrane region" description="Helical" evidence="6">
    <location>
        <begin position="104"/>
        <end position="127"/>
    </location>
</feature>
<feature type="transmembrane region" description="Helical" evidence="6">
    <location>
        <begin position="23"/>
        <end position="41"/>
    </location>
</feature>
<reference evidence="7" key="1">
    <citation type="journal article" date="2020" name="J. Eukaryot. Microbiol.">
        <title>De novo Sequencing, Assembly and Annotation of the Transcriptome for the Free-Living Testate Amoeba Arcella intermedia.</title>
        <authorList>
            <person name="Ribeiro G.M."/>
            <person name="Porfirio-Sousa A.L."/>
            <person name="Maurer-Alcala X.X."/>
            <person name="Katz L.A."/>
            <person name="Lahr D.J.G."/>
        </authorList>
    </citation>
    <scope>NUCLEOTIDE SEQUENCE</scope>
</reference>
<dbReference type="FunFam" id="1.20.1540.10:FF:000004">
    <property type="entry name" value="Transmembrane protein 115"/>
    <property type="match status" value="1"/>
</dbReference>
<dbReference type="InterPro" id="IPR035952">
    <property type="entry name" value="Rhomboid-like_sf"/>
</dbReference>
<dbReference type="InterPro" id="IPR013861">
    <property type="entry name" value="TMEM115/Pdh1/Rbl19"/>
</dbReference>
<feature type="transmembrane region" description="Helical" evidence="6">
    <location>
        <begin position="133"/>
        <end position="151"/>
    </location>
</feature>
<proteinExistence type="predicted"/>
<evidence type="ECO:0000256" key="5">
    <source>
        <dbReference type="SAM" id="MobiDB-lite"/>
    </source>
</evidence>
<evidence type="ECO:0000256" key="4">
    <source>
        <dbReference type="ARBA" id="ARBA00023136"/>
    </source>
</evidence>
<dbReference type="PANTHER" id="PTHR13377">
    <property type="entry name" value="PLACENTAL PROTEIN 6"/>
    <property type="match status" value="1"/>
</dbReference>
<evidence type="ECO:0000256" key="6">
    <source>
        <dbReference type="SAM" id="Phobius"/>
    </source>
</evidence>
<dbReference type="Pfam" id="PF08551">
    <property type="entry name" value="DUF1751"/>
    <property type="match status" value="1"/>
</dbReference>
<dbReference type="GO" id="GO:0006890">
    <property type="term" value="P:retrograde vesicle-mediated transport, Golgi to endoplasmic reticulum"/>
    <property type="evidence" value="ECO:0007669"/>
    <property type="project" value="InterPro"/>
</dbReference>
<feature type="region of interest" description="Disordered" evidence="5">
    <location>
        <begin position="299"/>
        <end position="319"/>
    </location>
</feature>
<keyword evidence="3 6" id="KW-1133">Transmembrane helix</keyword>
<dbReference type="EMBL" id="GIBP01004941">
    <property type="protein sequence ID" value="NDV33910.1"/>
    <property type="molecule type" value="Transcribed_RNA"/>
</dbReference>
<dbReference type="GO" id="GO:0005794">
    <property type="term" value="C:Golgi apparatus"/>
    <property type="evidence" value="ECO:0007669"/>
    <property type="project" value="TreeGrafter"/>
</dbReference>
<organism evidence="7">
    <name type="scientific">Arcella intermedia</name>
    <dbReference type="NCBI Taxonomy" id="1963864"/>
    <lineage>
        <taxon>Eukaryota</taxon>
        <taxon>Amoebozoa</taxon>
        <taxon>Tubulinea</taxon>
        <taxon>Elardia</taxon>
        <taxon>Arcellinida</taxon>
        <taxon>Sphaerothecina</taxon>
        <taxon>Arcellidae</taxon>
        <taxon>Arcella</taxon>
    </lineage>
</organism>